<organism evidence="6 8">
    <name type="scientific">Catenibacterium mitsuokai</name>
    <dbReference type="NCBI Taxonomy" id="100886"/>
    <lineage>
        <taxon>Bacteria</taxon>
        <taxon>Bacillati</taxon>
        <taxon>Bacillota</taxon>
        <taxon>Erysipelotrichia</taxon>
        <taxon>Erysipelotrichales</taxon>
        <taxon>Coprobacillaceae</taxon>
        <taxon>Catenibacterium</taxon>
    </lineage>
</organism>
<dbReference type="SUPFAM" id="SSF54593">
    <property type="entry name" value="Glyoxalase/Bleomycin resistance protein/Dihydroxybiphenyl dioxygenase"/>
    <property type="match status" value="1"/>
</dbReference>
<comment type="caution">
    <text evidence="6">The sequence shown here is derived from an EMBL/GenBank/DDBJ whole genome shotgun (WGS) entry which is preliminary data.</text>
</comment>
<evidence type="ECO:0000256" key="4">
    <source>
        <dbReference type="ARBA" id="ARBA00033298"/>
    </source>
</evidence>
<dbReference type="GO" id="GO:0019243">
    <property type="term" value="P:methylglyoxal catabolic process to D-lactate via S-lactoyl-glutathione"/>
    <property type="evidence" value="ECO:0007669"/>
    <property type="project" value="TreeGrafter"/>
</dbReference>
<dbReference type="InterPro" id="IPR029068">
    <property type="entry name" value="Glyas_Bleomycin-R_OHBP_Dase"/>
</dbReference>
<evidence type="ECO:0000256" key="3">
    <source>
        <dbReference type="ARBA" id="ARBA00032460"/>
    </source>
</evidence>
<dbReference type="PANTHER" id="PTHR46036">
    <property type="entry name" value="LACTOYLGLUTATHIONE LYASE"/>
    <property type="match status" value="1"/>
</dbReference>
<evidence type="ECO:0000313" key="6">
    <source>
        <dbReference type="EMBL" id="MBV3383089.1"/>
    </source>
</evidence>
<dbReference type="PANTHER" id="PTHR46036:SF5">
    <property type="entry name" value="LACTOYLGLUTATHIONE LYASE"/>
    <property type="match status" value="1"/>
</dbReference>
<dbReference type="InterPro" id="IPR037523">
    <property type="entry name" value="VOC_core"/>
</dbReference>
<reference evidence="6 9" key="1">
    <citation type="submission" date="2021-06" db="EMBL/GenBank/DDBJ databases">
        <title>Collection of gut derived symbiotic bacterial strains cultured from healthy donors.</title>
        <authorList>
            <person name="Lin H."/>
            <person name="Littmann E."/>
            <person name="Pamer E.G."/>
        </authorList>
    </citation>
    <scope>NUCLEOTIDE SEQUENCE</scope>
    <source>
        <strain evidence="7 9">MSK.21.70</strain>
        <strain evidence="6">MSK.21.82</strain>
    </source>
</reference>
<proteinExistence type="predicted"/>
<dbReference type="Gene3D" id="3.10.180.10">
    <property type="entry name" value="2,3-Dihydroxybiphenyl 1,2-Dioxygenase, domain 1"/>
    <property type="match status" value="1"/>
</dbReference>
<dbReference type="GO" id="GO:0004462">
    <property type="term" value="F:lactoylglutathione lyase activity"/>
    <property type="evidence" value="ECO:0007669"/>
    <property type="project" value="TreeGrafter"/>
</dbReference>
<dbReference type="PROSITE" id="PS51819">
    <property type="entry name" value="VOC"/>
    <property type="match status" value="1"/>
</dbReference>
<dbReference type="Proteomes" id="UP001196408">
    <property type="component" value="Unassembled WGS sequence"/>
</dbReference>
<dbReference type="EMBL" id="JAHOEF010000048">
    <property type="protein sequence ID" value="MBV3383089.1"/>
    <property type="molecule type" value="Genomic_DNA"/>
</dbReference>
<feature type="domain" description="VOC" evidence="5">
    <location>
        <begin position="4"/>
        <end position="121"/>
    </location>
</feature>
<keyword evidence="9" id="KW-1185">Reference proteome</keyword>
<evidence type="ECO:0000256" key="1">
    <source>
        <dbReference type="ARBA" id="ARBA00030291"/>
    </source>
</evidence>
<dbReference type="RefSeq" id="WP_129980893.1">
    <property type="nucleotide sequence ID" value="NZ_CAXVKV010000034.1"/>
</dbReference>
<dbReference type="InterPro" id="IPR004360">
    <property type="entry name" value="Glyas_Fos-R_dOase_dom"/>
</dbReference>
<name>A0AAW4MUD1_9FIRM</name>
<gene>
    <name evidence="6" type="ORF">KSV97_07640</name>
    <name evidence="7" type="ORF">KSW06_07515</name>
</gene>
<protein>
    <recommendedName>
        <fullName evidence="2">Aldoketomutase</fullName>
    </recommendedName>
    <alternativeName>
        <fullName evidence="1">Ketone-aldehyde mutase</fullName>
    </alternativeName>
    <alternativeName>
        <fullName evidence="3">Methylglyoxalase</fullName>
    </alternativeName>
    <alternativeName>
        <fullName evidence="4">S-D-lactoylglutathione methylglyoxal lyase</fullName>
    </alternativeName>
</protein>
<evidence type="ECO:0000313" key="7">
    <source>
        <dbReference type="EMBL" id="MBV3393099.1"/>
    </source>
</evidence>
<sequence>MKFKMVHENYNVKDLDASLKFYEEALGLTERRRKVSEDGSFIIVYVGNETTPFELELTWLKDHPQAYDIGEEEFHLAFHVDDYEGAHALHEKMGCICFENPSMGIYFIQDPDGYWLEIIPEK</sequence>
<evidence type="ECO:0000256" key="2">
    <source>
        <dbReference type="ARBA" id="ARBA00030892"/>
    </source>
</evidence>
<accession>A0AAW4MUD1</accession>
<dbReference type="AlphaFoldDB" id="A0AAW4MUD1"/>
<dbReference type="Pfam" id="PF00903">
    <property type="entry name" value="Glyoxalase"/>
    <property type="match status" value="1"/>
</dbReference>
<evidence type="ECO:0000313" key="8">
    <source>
        <dbReference type="Proteomes" id="UP001196408"/>
    </source>
</evidence>
<dbReference type="GO" id="GO:0005737">
    <property type="term" value="C:cytoplasm"/>
    <property type="evidence" value="ECO:0007669"/>
    <property type="project" value="TreeGrafter"/>
</dbReference>
<evidence type="ECO:0000313" key="9">
    <source>
        <dbReference type="Proteomes" id="UP001197492"/>
    </source>
</evidence>
<dbReference type="EMBL" id="JAHOEL010000046">
    <property type="protein sequence ID" value="MBV3393099.1"/>
    <property type="molecule type" value="Genomic_DNA"/>
</dbReference>
<dbReference type="Proteomes" id="UP001197492">
    <property type="component" value="Unassembled WGS sequence"/>
</dbReference>
<evidence type="ECO:0000259" key="5">
    <source>
        <dbReference type="PROSITE" id="PS51819"/>
    </source>
</evidence>